<reference evidence="16 17" key="2">
    <citation type="submission" date="2018-08" db="EMBL/GenBank/DDBJ databases">
        <title>A genome reference for cultivated species of the human gut microbiota.</title>
        <authorList>
            <person name="Zou Y."/>
            <person name="Xue W."/>
            <person name="Luo G."/>
        </authorList>
    </citation>
    <scope>NUCLEOTIDE SEQUENCE [LARGE SCALE GENOMIC DNA]</scope>
    <source>
        <strain evidence="12 17">AF36-2BH</strain>
        <strain evidence="11 20">AM36-3AA</strain>
        <strain evidence="10 21">AM42-17AT</strain>
        <strain evidence="9 22">AM44-1AT</strain>
        <strain evidence="8 18">AM48-7</strain>
        <strain evidence="7 19">AM54-25XD</strain>
        <strain evidence="6 16">OM05-6AA</strain>
    </source>
</reference>
<accession>A0A173VUJ6</accession>
<evidence type="ECO:0000313" key="7">
    <source>
        <dbReference type="EMBL" id="RGZ10761.1"/>
    </source>
</evidence>
<dbReference type="AlphaFoldDB" id="A0A173VUJ6"/>
<evidence type="ECO:0000313" key="17">
    <source>
        <dbReference type="Proteomes" id="UP000266698"/>
    </source>
</evidence>
<dbReference type="OrthoDB" id="2050303at2"/>
<dbReference type="EMBL" id="QRPB01000020">
    <property type="protein sequence ID" value="RHL76479.1"/>
    <property type="molecule type" value="Genomic_DNA"/>
</dbReference>
<evidence type="ECO:0000313" key="12">
    <source>
        <dbReference type="EMBL" id="RHL76479.1"/>
    </source>
</evidence>
<reference evidence="5" key="6">
    <citation type="submission" date="2020-02" db="EMBL/GenBank/DDBJ databases">
        <authorList>
            <person name="Littmann E."/>
            <person name="Sorbara M."/>
        </authorList>
    </citation>
    <scope>NUCLEOTIDE SEQUENCE</scope>
    <source>
        <strain evidence="5">MSK.17.79</strain>
    </source>
</reference>
<reference evidence="5" key="5">
    <citation type="journal article" date="2020" name="Cell Host Microbe">
        <title>Functional and Genomic Variation between Human-Derived Isolates of Lachnospiraceae Reveals Inter- and Intra-Species Diversity.</title>
        <authorList>
            <person name="Sorbara M.T."/>
            <person name="Littmann E.R."/>
            <person name="Fontana E."/>
            <person name="Moody T.U."/>
            <person name="Kohout C.E."/>
            <person name="Gjonbalaj M."/>
            <person name="Eaton V."/>
            <person name="Seok R."/>
            <person name="Leiner I.M."/>
            <person name="Pamer E.G."/>
        </authorList>
    </citation>
    <scope>NUCLEOTIDE SEQUENCE</scope>
    <source>
        <strain evidence="5">MSK.17.79</strain>
    </source>
</reference>
<evidence type="ECO:0000313" key="11">
    <source>
        <dbReference type="EMBL" id="RHC33464.1"/>
    </source>
</evidence>
<dbReference type="Proteomes" id="UP000283431">
    <property type="component" value="Unassembled WGS sequence"/>
</dbReference>
<name>A0A173VUJ6_9FIRM</name>
<feature type="compositionally biased region" description="Basic and acidic residues" evidence="1">
    <location>
        <begin position="1"/>
        <end position="12"/>
    </location>
</feature>
<dbReference type="Proteomes" id="UP000286341">
    <property type="component" value="Unassembled WGS sequence"/>
</dbReference>
<reference evidence="13 23" key="4">
    <citation type="submission" date="2019-09" db="EMBL/GenBank/DDBJ databases">
        <title>Strain-level analysis of Eubacterium rectale using genomes from metagenomes.</title>
        <authorList>
            <person name="Karcher N."/>
            <person name="Segata N."/>
        </authorList>
    </citation>
    <scope>NUCLEOTIDE SEQUENCE [LARGE SCALE GENOMIC DNA]</scope>
    <source>
        <strain evidence="13 23">L2-21</strain>
    </source>
</reference>
<dbReference type="Proteomes" id="UP000286104">
    <property type="component" value="Unassembled WGS sequence"/>
</dbReference>
<evidence type="ECO:0000256" key="1">
    <source>
        <dbReference type="SAM" id="MobiDB-lite"/>
    </source>
</evidence>
<dbReference type="Proteomes" id="UP000324325">
    <property type="component" value="Unassembled WGS sequence"/>
</dbReference>
<evidence type="ECO:0000313" key="16">
    <source>
        <dbReference type="Proteomes" id="UP000260970"/>
    </source>
</evidence>
<evidence type="ECO:0000313" key="14">
    <source>
        <dbReference type="Proteomes" id="UP000095384"/>
    </source>
</evidence>
<evidence type="ECO:0000313" key="10">
    <source>
        <dbReference type="EMBL" id="RHA88033.1"/>
    </source>
</evidence>
<evidence type="ECO:0000313" key="15">
    <source>
        <dbReference type="Proteomes" id="UP000095673"/>
    </source>
</evidence>
<evidence type="ECO:0000313" key="20">
    <source>
        <dbReference type="Proteomes" id="UP000286104"/>
    </source>
</evidence>
<evidence type="ECO:0000313" key="8">
    <source>
        <dbReference type="EMBL" id="RGZ70519.1"/>
    </source>
</evidence>
<gene>
    <name evidence="12" type="ORF">DW001_13700</name>
    <name evidence="11" type="ORF">DW848_16805</name>
    <name evidence="10" type="ORF">DW912_15880</name>
    <name evidence="9" type="ORF">DW948_10840</name>
    <name evidence="8" type="ORF">DW975_16745</name>
    <name evidence="7" type="ORF">DXA03_16850</name>
    <name evidence="6" type="ORF">DXB72_09335</name>
    <name evidence="3" type="ORF">ERS852417_02887</name>
    <name evidence="2" type="ORF">ERS852580_03542</name>
    <name evidence="13" type="ORF">FYL37_16000</name>
    <name evidence="5" type="ORF">G4319_14255</name>
    <name evidence="4" type="ORF">LIZ82_14820</name>
</gene>
<reference evidence="4" key="7">
    <citation type="submission" date="2021-10" db="EMBL/GenBank/DDBJ databases">
        <title>Collection of gut derived symbiotic bacterial strains cultured from healthy donors.</title>
        <authorList>
            <person name="Lin H."/>
            <person name="Littmann E."/>
            <person name="Kohout C."/>
            <person name="Pamer E.G."/>
        </authorList>
    </citation>
    <scope>NUCLEOTIDE SEQUENCE</scope>
    <source>
        <strain evidence="4">DFI.7.28A</strain>
    </source>
</reference>
<evidence type="ECO:0000313" key="6">
    <source>
        <dbReference type="EMBL" id="RGN22738.1"/>
    </source>
</evidence>
<dbReference type="EMBL" id="CYXM01000036">
    <property type="protein sequence ID" value="CUN30430.1"/>
    <property type="molecule type" value="Genomic_DNA"/>
</dbReference>
<dbReference type="EMBL" id="JAAILW010000042">
    <property type="protein sequence ID" value="NSC28466.1"/>
    <property type="molecule type" value="Genomic_DNA"/>
</dbReference>
<evidence type="ECO:0000313" key="18">
    <source>
        <dbReference type="Proteomes" id="UP000283431"/>
    </source>
</evidence>
<reference evidence="14 15" key="1">
    <citation type="submission" date="2015-09" db="EMBL/GenBank/DDBJ databases">
        <authorList>
            <consortium name="Pathogen Informatics"/>
        </authorList>
    </citation>
    <scope>NUCLEOTIDE SEQUENCE [LARGE SCALE GENOMIC DNA]</scope>
    <source>
        <strain evidence="3 14">2789STDY5608860</strain>
        <strain evidence="2 15">2789STDY5834968</strain>
    </source>
</reference>
<evidence type="ECO:0000313" key="5">
    <source>
        <dbReference type="EMBL" id="NSC28466.1"/>
    </source>
</evidence>
<dbReference type="Proteomes" id="UP000266698">
    <property type="component" value="Unassembled WGS sequence"/>
</dbReference>
<dbReference type="Proteomes" id="UP000095673">
    <property type="component" value="Unassembled WGS sequence"/>
</dbReference>
<dbReference type="EMBL" id="QSHU01000059">
    <property type="protein sequence ID" value="RHC33464.1"/>
    <property type="molecule type" value="Genomic_DNA"/>
</dbReference>
<dbReference type="Proteomes" id="UP001193670">
    <property type="component" value="Unassembled WGS sequence"/>
</dbReference>
<dbReference type="EMBL" id="QSEN01000103">
    <property type="protein sequence ID" value="RGZ70519.1"/>
    <property type="molecule type" value="Genomic_DNA"/>
</dbReference>
<dbReference type="EMBL" id="CYYW01000035">
    <property type="protein sequence ID" value="CUO69470.1"/>
    <property type="molecule type" value="Genomic_DNA"/>
</dbReference>
<evidence type="ECO:0000313" key="23">
    <source>
        <dbReference type="Proteomes" id="UP000324325"/>
    </source>
</evidence>
<evidence type="ECO:0000313" key="21">
    <source>
        <dbReference type="Proteomes" id="UP000286220"/>
    </source>
</evidence>
<evidence type="ECO:0000313" key="22">
    <source>
        <dbReference type="Proteomes" id="UP000286341"/>
    </source>
</evidence>
<evidence type="ECO:0000313" key="9">
    <source>
        <dbReference type="EMBL" id="RHA11818.1"/>
    </source>
</evidence>
<dbReference type="EMBL" id="QSFZ01000029">
    <property type="protein sequence ID" value="RHA88033.1"/>
    <property type="molecule type" value="Genomic_DNA"/>
</dbReference>
<evidence type="ECO:0000313" key="2">
    <source>
        <dbReference type="EMBL" id="CUN30430.1"/>
    </source>
</evidence>
<evidence type="ECO:0000313" key="4">
    <source>
        <dbReference type="EMBL" id="MCB6962150.1"/>
    </source>
</evidence>
<evidence type="ECO:0000313" key="3">
    <source>
        <dbReference type="EMBL" id="CUO69470.1"/>
    </source>
</evidence>
<dbReference type="EMBL" id="VSTG01000053">
    <property type="protein sequence ID" value="TYL49970.1"/>
    <property type="molecule type" value="Genomic_DNA"/>
</dbReference>
<protein>
    <submittedName>
        <fullName evidence="4">DUF5082 domain-containing protein</fullName>
    </submittedName>
    <submittedName>
        <fullName evidence="2">Prefoldin, alpha subunit</fullName>
    </submittedName>
</protein>
<sequence length="147" mass="17125">MAKKNDRKEYNKLKKKKADNKKQQEQCQSEIDVLDEKIERLKAAYRKLDDAKEAIDDIKHNQRNMINSDLYQCMWTGSNAQECYDSCESGNLYTAYDGYVSNIDAAEDAINWEINTLKEKMNEKYGVLSGLVNAWDDLCTKIQNFFN</sequence>
<evidence type="ECO:0000313" key="19">
    <source>
        <dbReference type="Proteomes" id="UP000285209"/>
    </source>
</evidence>
<feature type="region of interest" description="Disordered" evidence="1">
    <location>
        <begin position="1"/>
        <end position="26"/>
    </location>
</feature>
<organism evidence="2 15">
    <name type="scientific">Agathobacter rectalis</name>
    <dbReference type="NCBI Taxonomy" id="39491"/>
    <lineage>
        <taxon>Bacteria</taxon>
        <taxon>Bacillati</taxon>
        <taxon>Bacillota</taxon>
        <taxon>Clostridia</taxon>
        <taxon>Lachnospirales</taxon>
        <taxon>Lachnospiraceae</taxon>
        <taxon>Agathobacter</taxon>
    </lineage>
</organism>
<dbReference type="RefSeq" id="WP_055225114.1">
    <property type="nucleotide sequence ID" value="NZ_CP143947.1"/>
</dbReference>
<dbReference type="Proteomes" id="UP000286220">
    <property type="component" value="Unassembled WGS sequence"/>
</dbReference>
<dbReference type="EMBL" id="QSUG01000008">
    <property type="protein sequence ID" value="RGN22738.1"/>
    <property type="molecule type" value="Genomic_DNA"/>
</dbReference>
<dbReference type="EMBL" id="JAJCJQ010000035">
    <property type="protein sequence ID" value="MCB6962150.1"/>
    <property type="molecule type" value="Genomic_DNA"/>
</dbReference>
<reference evidence="13 23" key="3">
    <citation type="submission" date="2019-08" db="EMBL/GenBank/DDBJ databases">
        <authorList>
            <person name="Duncan S."/>
            <person name="Walker A."/>
        </authorList>
    </citation>
    <scope>NUCLEOTIDE SEQUENCE [LARGE SCALE GENOMIC DNA]</scope>
    <source>
        <strain evidence="13 23">L2-21</strain>
    </source>
</reference>
<dbReference type="Proteomes" id="UP000285209">
    <property type="component" value="Unassembled WGS sequence"/>
</dbReference>
<dbReference type="Proteomes" id="UP001197741">
    <property type="component" value="Unassembled WGS sequence"/>
</dbReference>
<dbReference type="Proteomes" id="UP000095384">
    <property type="component" value="Unassembled WGS sequence"/>
</dbReference>
<dbReference type="EMBL" id="QSFB01000016">
    <property type="protein sequence ID" value="RHA11818.1"/>
    <property type="molecule type" value="Genomic_DNA"/>
</dbReference>
<proteinExistence type="predicted"/>
<evidence type="ECO:0000313" key="13">
    <source>
        <dbReference type="EMBL" id="TYL49970.1"/>
    </source>
</evidence>
<dbReference type="EMBL" id="QSDV01000140">
    <property type="protein sequence ID" value="RGZ10761.1"/>
    <property type="molecule type" value="Genomic_DNA"/>
</dbReference>
<dbReference type="Proteomes" id="UP000260970">
    <property type="component" value="Unassembled WGS sequence"/>
</dbReference>